<feature type="repeat" description="ANK" evidence="3">
    <location>
        <begin position="260"/>
        <end position="292"/>
    </location>
</feature>
<evidence type="ECO:0000256" key="3">
    <source>
        <dbReference type="PROSITE-ProRule" id="PRU00023"/>
    </source>
</evidence>
<dbReference type="Pfam" id="PF13637">
    <property type="entry name" value="Ank_4"/>
    <property type="match status" value="1"/>
</dbReference>
<feature type="repeat" description="ANK" evidence="3">
    <location>
        <begin position="135"/>
        <end position="167"/>
    </location>
</feature>
<dbReference type="SMART" id="SM00248">
    <property type="entry name" value="ANK"/>
    <property type="match status" value="6"/>
</dbReference>
<dbReference type="Ensembl" id="ENSEAST00005000998.2">
    <property type="protein sequence ID" value="ENSEASP00005000862.2"/>
    <property type="gene ID" value="ENSEASG00005000753.2"/>
</dbReference>
<dbReference type="GO" id="GO:0005654">
    <property type="term" value="C:nucleoplasm"/>
    <property type="evidence" value="ECO:0007669"/>
    <property type="project" value="Ensembl"/>
</dbReference>
<dbReference type="PROSITE" id="PS50297">
    <property type="entry name" value="ANK_REP_REGION"/>
    <property type="match status" value="4"/>
</dbReference>
<dbReference type="SUPFAM" id="SSF48403">
    <property type="entry name" value="Ankyrin repeat"/>
    <property type="match status" value="1"/>
</dbReference>
<protein>
    <submittedName>
        <fullName evidence="4">Ankyrin repeat domain 61</fullName>
    </submittedName>
</protein>
<dbReference type="PANTHER" id="PTHR24197">
    <property type="entry name" value="ANKYRIN REPEAT DOMAIN-CONTAINING PROTEIN 61"/>
    <property type="match status" value="1"/>
</dbReference>
<keyword evidence="2 3" id="KW-0040">ANK repeat</keyword>
<evidence type="ECO:0000256" key="2">
    <source>
        <dbReference type="ARBA" id="ARBA00023043"/>
    </source>
</evidence>
<dbReference type="InterPro" id="IPR036770">
    <property type="entry name" value="Ankyrin_rpt-contain_sf"/>
</dbReference>
<reference evidence="4 5" key="1">
    <citation type="journal article" date="2020" name="Nat. Commun.">
        <title>Donkey genomes provide new insights into domestication and selection for coat color.</title>
        <authorList>
            <person name="Wang"/>
            <person name="C."/>
            <person name="Li"/>
            <person name="H."/>
            <person name="Guo"/>
            <person name="Y."/>
            <person name="Huang"/>
            <person name="J."/>
            <person name="Sun"/>
            <person name="Y."/>
            <person name="Min"/>
            <person name="J."/>
            <person name="Wang"/>
            <person name="J."/>
            <person name="Fang"/>
            <person name="X."/>
            <person name="Zhao"/>
            <person name="Z."/>
            <person name="Wang"/>
            <person name="S."/>
            <person name="Zhang"/>
            <person name="Y."/>
            <person name="Liu"/>
            <person name="Q."/>
            <person name="Jiang"/>
            <person name="Q."/>
            <person name="Wang"/>
            <person name="X."/>
            <person name="Guo"/>
            <person name="Y."/>
            <person name="Yang"/>
            <person name="C."/>
            <person name="Wang"/>
            <person name="Y."/>
            <person name="Tian"/>
            <person name="F."/>
            <person name="Zhuang"/>
            <person name="G."/>
            <person name="Fan"/>
            <person name="Y."/>
            <person name="Gao"/>
            <person name="Q."/>
            <person name="Li"/>
            <person name="Y."/>
            <person name="Ju"/>
            <person name="Z."/>
            <person name="Li"/>
            <person name="J."/>
            <person name="Li"/>
            <person name="R."/>
            <person name="Hou"/>
            <person name="M."/>
            <person name="Yang"/>
            <person name="G."/>
            <person name="Liu"/>
            <person name="G."/>
            <person name="Liu"/>
            <person name="W."/>
            <person name="Guo"/>
            <person name="J."/>
            <person name="Pan"/>
            <person name="S."/>
            <person name="Fan"/>
            <person name="G."/>
            <person name="Zhang"/>
            <person name="W."/>
            <person name="Zhang"/>
            <person name="R."/>
            <person name="Yu"/>
            <person name="J."/>
            <person name="Zhang"/>
            <person name="X."/>
            <person name="Yin"/>
            <person name="Q."/>
            <person name="Ji"/>
            <person name="C."/>
            <person name="Jin"/>
            <person name="Y."/>
            <person name="Yue"/>
            <person name="G."/>
            <person name="Liu"/>
            <person name="M."/>
            <person name="Xu"/>
            <person name="J."/>
            <person name="Liu"/>
            <person name="S."/>
            <person name="Jordana"/>
            <person name="J."/>
            <person name="Noce"/>
            <person name="A."/>
            <person name="Amills"/>
            <person name="M."/>
            <person name="Wu"/>
            <person name="D.D."/>
            <person name="Li"/>
            <person name="S."/>
            <person name="Zhou"/>
            <person name="X. and Zhong"/>
            <person name="J."/>
        </authorList>
    </citation>
    <scope>NUCLEOTIDE SEQUENCE [LARGE SCALE GENOMIC DNA]</scope>
</reference>
<dbReference type="PANTHER" id="PTHR24197:SF48">
    <property type="entry name" value="ANKYRIN REPEAT DOMAIN-CONTAINING PROTEIN 61"/>
    <property type="match status" value="1"/>
</dbReference>
<dbReference type="Pfam" id="PF12796">
    <property type="entry name" value="Ank_2"/>
    <property type="match status" value="1"/>
</dbReference>
<accession>A0A8C4KTX1</accession>
<evidence type="ECO:0000313" key="4">
    <source>
        <dbReference type="Ensembl" id="ENSEASP00005000862.2"/>
    </source>
</evidence>
<dbReference type="Proteomes" id="UP000694387">
    <property type="component" value="Chromosome 14"/>
</dbReference>
<dbReference type="PROSITE" id="PS51257">
    <property type="entry name" value="PROKAR_LIPOPROTEIN"/>
    <property type="match status" value="1"/>
</dbReference>
<dbReference type="GeneTree" id="ENSGT00840000130004"/>
<dbReference type="Gene3D" id="1.25.40.20">
    <property type="entry name" value="Ankyrin repeat-containing domain"/>
    <property type="match status" value="3"/>
</dbReference>
<dbReference type="AlphaFoldDB" id="A0A8C4KTX1"/>
<organism evidence="4 5">
    <name type="scientific">Equus asinus</name>
    <name type="common">Donkey</name>
    <name type="synonym">Equus africanus asinus</name>
    <dbReference type="NCBI Taxonomy" id="9793"/>
    <lineage>
        <taxon>Eukaryota</taxon>
        <taxon>Metazoa</taxon>
        <taxon>Chordata</taxon>
        <taxon>Craniata</taxon>
        <taxon>Vertebrata</taxon>
        <taxon>Euteleostomi</taxon>
        <taxon>Mammalia</taxon>
        <taxon>Eutheria</taxon>
        <taxon>Laurasiatheria</taxon>
        <taxon>Perissodactyla</taxon>
        <taxon>Equidae</taxon>
        <taxon>Equus</taxon>
    </lineage>
</organism>
<reference evidence="4" key="3">
    <citation type="submission" date="2025-09" db="UniProtKB">
        <authorList>
            <consortium name="Ensembl"/>
        </authorList>
    </citation>
    <scope>IDENTIFICATION</scope>
</reference>
<evidence type="ECO:0000313" key="5">
    <source>
        <dbReference type="Proteomes" id="UP000694387"/>
    </source>
</evidence>
<sequence>MYIRFRNFGKVHSAAADEQTVSGTSSFSLSVGCTWLVRDTFYRGIQVAPELISPHSEALLMGNIPRRGSRKQVADSGQSPEEDPCAALHSKLYEAIMREDCTAIQGLLRSHPVNQPMTILANSSSYRLLLSQQMQSIVPIHLAAEYRKAQSLLCLLEHGADPEVRDTRGLTALHLMLLHWPITSTTWTKPGNRIQRILTDIQNNAVRCLRILCEHGAQVNAQVDNSNKHSPLHLAIIYGTYPVLSILAQNGAHVNAINESSMTPLHMAADILNKEMMETLIACGANVNCAVSSTGNTALKLAVCTASGKAGRLLAAGVSCIRLLLIHGAKVNAQDHEGQTAMHEACFGGREAIINLLLEFEANVNILTRNGESPIYMYLQRSSNTRDTVLLARLLYRSYPLRLTNNQGTLPAGIMLPEFHLLRETLIKLSQKPLSLEDICKRNIRNIYGEKYKQHVKQLLPGKIWNSVYGYYDLAYLLK</sequence>
<reference evidence="4" key="2">
    <citation type="submission" date="2025-08" db="UniProtKB">
        <authorList>
            <consortium name="Ensembl"/>
        </authorList>
    </citation>
    <scope>IDENTIFICATION</scope>
</reference>
<dbReference type="InterPro" id="IPR002110">
    <property type="entry name" value="Ankyrin_rpt"/>
</dbReference>
<dbReference type="PROSITE" id="PS50088">
    <property type="entry name" value="ANK_REPEAT"/>
    <property type="match status" value="4"/>
</dbReference>
<keyword evidence="1" id="KW-0677">Repeat</keyword>
<keyword evidence="5" id="KW-1185">Reference proteome</keyword>
<gene>
    <name evidence="4" type="primary">ANKRD61</name>
</gene>
<proteinExistence type="predicted"/>
<feature type="repeat" description="ANK" evidence="3">
    <location>
        <begin position="337"/>
        <end position="369"/>
    </location>
</feature>
<feature type="repeat" description="ANK" evidence="3">
    <location>
        <begin position="227"/>
        <end position="259"/>
    </location>
</feature>
<name>A0A8C4KTX1_EQUAS</name>
<evidence type="ECO:0000256" key="1">
    <source>
        <dbReference type="ARBA" id="ARBA00022737"/>
    </source>
</evidence>